<dbReference type="CDD" id="cd24019">
    <property type="entry name" value="ASKHA_NBD_HK_meta"/>
    <property type="match status" value="1"/>
</dbReference>
<evidence type="ECO:0000256" key="8">
    <source>
        <dbReference type="ARBA" id="ARBA00023152"/>
    </source>
</evidence>
<keyword evidence="8 12" id="KW-0324">Glycolysis</keyword>
<evidence type="ECO:0000256" key="10">
    <source>
        <dbReference type="ARBA" id="ARBA00047905"/>
    </source>
</evidence>
<keyword evidence="7 12" id="KW-0067">ATP-binding</keyword>
<evidence type="ECO:0000259" key="15">
    <source>
        <dbReference type="Pfam" id="PF03727"/>
    </source>
</evidence>
<dbReference type="Proteomes" id="UP000694865">
    <property type="component" value="Unplaced"/>
</dbReference>
<keyword evidence="4 12" id="KW-0808">Transferase</keyword>
<keyword evidence="5 12" id="KW-0547">Nucleotide-binding</keyword>
<dbReference type="EC" id="2.7.1.-" evidence="12"/>
<gene>
    <name evidence="17" type="primary">LOC100376318</name>
</gene>
<dbReference type="InterPro" id="IPR022672">
    <property type="entry name" value="Hexokinase_N"/>
</dbReference>
<dbReference type="GeneID" id="100376318"/>
<evidence type="ECO:0000256" key="3">
    <source>
        <dbReference type="ARBA" id="ARBA00009225"/>
    </source>
</evidence>
<evidence type="ECO:0000256" key="9">
    <source>
        <dbReference type="ARBA" id="ARBA00044613"/>
    </source>
</evidence>
<dbReference type="InterPro" id="IPR022673">
    <property type="entry name" value="Hexokinase_C"/>
</dbReference>
<evidence type="ECO:0000259" key="14">
    <source>
        <dbReference type="Pfam" id="PF00349"/>
    </source>
</evidence>
<comment type="pathway">
    <text evidence="2">Carbohydrate metabolism; hexose metabolism.</text>
</comment>
<comment type="catalytic activity">
    <reaction evidence="10">
        <text>D-fructose + ATP = D-fructose 6-phosphate + ADP + H(+)</text>
        <dbReference type="Rhea" id="RHEA:16125"/>
        <dbReference type="ChEBI" id="CHEBI:15378"/>
        <dbReference type="ChEBI" id="CHEBI:30616"/>
        <dbReference type="ChEBI" id="CHEBI:37721"/>
        <dbReference type="ChEBI" id="CHEBI:61527"/>
        <dbReference type="ChEBI" id="CHEBI:456216"/>
        <dbReference type="EC" id="2.7.1.1"/>
    </reaction>
    <physiologicalReaction direction="left-to-right" evidence="10">
        <dbReference type="Rhea" id="RHEA:16126"/>
    </physiologicalReaction>
</comment>
<comment type="pathway">
    <text evidence="1">Carbohydrate degradation; glycolysis; D-glyceraldehyde 3-phosphate and glycerone phosphate from D-glucose: step 1/4.</text>
</comment>
<organism evidence="16 17">
    <name type="scientific">Saccoglossus kowalevskii</name>
    <name type="common">Acorn worm</name>
    <dbReference type="NCBI Taxonomy" id="10224"/>
    <lineage>
        <taxon>Eukaryota</taxon>
        <taxon>Metazoa</taxon>
        <taxon>Hemichordata</taxon>
        <taxon>Enteropneusta</taxon>
        <taxon>Harrimaniidae</taxon>
        <taxon>Saccoglossus</taxon>
    </lineage>
</organism>
<evidence type="ECO:0000313" key="16">
    <source>
        <dbReference type="Proteomes" id="UP000694865"/>
    </source>
</evidence>
<proteinExistence type="inferred from homology"/>
<dbReference type="Gene3D" id="3.30.420.40">
    <property type="match status" value="1"/>
</dbReference>
<dbReference type="PRINTS" id="PR00475">
    <property type="entry name" value="HEXOKINASE"/>
</dbReference>
<evidence type="ECO:0000256" key="6">
    <source>
        <dbReference type="ARBA" id="ARBA00022777"/>
    </source>
</evidence>
<evidence type="ECO:0000256" key="2">
    <source>
        <dbReference type="ARBA" id="ARBA00005028"/>
    </source>
</evidence>
<accession>A0ABM0GQ10</accession>
<dbReference type="SUPFAM" id="SSF53067">
    <property type="entry name" value="Actin-like ATPase domain"/>
    <property type="match status" value="2"/>
</dbReference>
<feature type="domain" description="Hexokinase C-terminal" evidence="15">
    <location>
        <begin position="269"/>
        <end position="506"/>
    </location>
</feature>
<feature type="region of interest" description="Disordered" evidence="13">
    <location>
        <begin position="1"/>
        <end position="32"/>
    </location>
</feature>
<sequence>MGNTCTKARSEDGKTISDPGQLGANSDINSDENELMLKTTSNYEDTVDDHGQANPNRNADENIEENELTSMLKCMHHRIDQLIDVKELMHREMMKGLSKDTHNTADVKMYPTYVRATPDGTESGDFLALDIGGTNLRVLYVHISDKVVKQIAETRHEIKDLKKVTGIQLFDYVAERLAEFMEKNGLKEKTLPLGFTFSFPYVQKGLTSATLTAWSKDFEVSGVEGEDVYVLLQEAIKRRGDISVNVLAVINDTTGTLMSCAFEHHDCVAGLILGTGTNACYIEKLENVDIWDGDTLPPQQIIINTEWGAFGDRDADGNGGVLEHLITEYDDEINRSTVNDGKHIFEKMTSGMYLGEIVRLILVKLTKAGVIFNGNITDDLETKWIFKTKYISYIEEDTSVNNEACKSIFKKFGLEIKDEDCEKVKTVCSAVSSRAAKLLSAGIAAIVCQVGRKEVICGVDGSLYKYHPNIKTIMAETTKLLAPFMTVQYVESSDGSGRGAAIVAAVAQRLKK</sequence>
<evidence type="ECO:0000256" key="12">
    <source>
        <dbReference type="RuleBase" id="RU362007"/>
    </source>
</evidence>
<keyword evidence="16" id="KW-1185">Reference proteome</keyword>
<dbReference type="PANTHER" id="PTHR19443:SF16">
    <property type="entry name" value="HEXOKINASE TYPE 1-RELATED"/>
    <property type="match status" value="1"/>
</dbReference>
<dbReference type="InterPro" id="IPR001312">
    <property type="entry name" value="Hexokinase"/>
</dbReference>
<comment type="similarity">
    <text evidence="3 12">Belongs to the hexokinase family.</text>
</comment>
<dbReference type="RefSeq" id="XP_002734800.1">
    <property type="nucleotide sequence ID" value="XM_002734754.1"/>
</dbReference>
<dbReference type="Pfam" id="PF03727">
    <property type="entry name" value="Hexokinase_2"/>
    <property type="match status" value="1"/>
</dbReference>
<evidence type="ECO:0000256" key="4">
    <source>
        <dbReference type="ARBA" id="ARBA00022679"/>
    </source>
</evidence>
<evidence type="ECO:0000256" key="5">
    <source>
        <dbReference type="ARBA" id="ARBA00022741"/>
    </source>
</evidence>
<dbReference type="PANTHER" id="PTHR19443">
    <property type="entry name" value="HEXOKINASE"/>
    <property type="match status" value="1"/>
</dbReference>
<dbReference type="PROSITE" id="PS51748">
    <property type="entry name" value="HEXOKINASE_2"/>
    <property type="match status" value="1"/>
</dbReference>
<dbReference type="Gene3D" id="3.40.367.20">
    <property type="match status" value="1"/>
</dbReference>
<comment type="catalytic activity">
    <reaction evidence="11">
        <text>D-glucose + ATP = D-glucose 6-phosphate + ADP + H(+)</text>
        <dbReference type="Rhea" id="RHEA:17825"/>
        <dbReference type="ChEBI" id="CHEBI:4167"/>
        <dbReference type="ChEBI" id="CHEBI:15378"/>
        <dbReference type="ChEBI" id="CHEBI:30616"/>
        <dbReference type="ChEBI" id="CHEBI:61548"/>
        <dbReference type="ChEBI" id="CHEBI:456216"/>
        <dbReference type="EC" id="2.7.1.1"/>
    </reaction>
    <physiologicalReaction direction="left-to-right" evidence="11">
        <dbReference type="Rhea" id="RHEA:17826"/>
    </physiologicalReaction>
</comment>
<feature type="domain" description="Hexokinase N-terminal" evidence="14">
    <location>
        <begin position="68"/>
        <end position="262"/>
    </location>
</feature>
<keyword evidence="6 12" id="KW-0418">Kinase</keyword>
<reference evidence="17" key="1">
    <citation type="submission" date="2025-08" db="UniProtKB">
        <authorList>
            <consortium name="RefSeq"/>
        </authorList>
    </citation>
    <scope>IDENTIFICATION</scope>
    <source>
        <tissue evidence="17">Testes</tissue>
    </source>
</reference>
<comment type="catalytic activity">
    <reaction evidence="9">
        <text>a D-hexose + ATP = a D-hexose 6-phosphate + ADP + H(+)</text>
        <dbReference type="Rhea" id="RHEA:22740"/>
        <dbReference type="ChEBI" id="CHEBI:4194"/>
        <dbReference type="ChEBI" id="CHEBI:15378"/>
        <dbReference type="ChEBI" id="CHEBI:30616"/>
        <dbReference type="ChEBI" id="CHEBI:229467"/>
        <dbReference type="ChEBI" id="CHEBI:456216"/>
        <dbReference type="EC" id="2.7.1.1"/>
    </reaction>
    <physiologicalReaction direction="left-to-right" evidence="9">
        <dbReference type="Rhea" id="RHEA:22741"/>
    </physiologicalReaction>
</comment>
<dbReference type="InterPro" id="IPR043129">
    <property type="entry name" value="ATPase_NBD"/>
</dbReference>
<evidence type="ECO:0000256" key="13">
    <source>
        <dbReference type="SAM" id="MobiDB-lite"/>
    </source>
</evidence>
<evidence type="ECO:0000256" key="11">
    <source>
        <dbReference type="ARBA" id="ARBA00048160"/>
    </source>
</evidence>
<protein>
    <recommendedName>
        <fullName evidence="12">Phosphotransferase</fullName>
        <ecNumber evidence="12">2.7.1.-</ecNumber>
    </recommendedName>
</protein>
<evidence type="ECO:0000256" key="7">
    <source>
        <dbReference type="ARBA" id="ARBA00022840"/>
    </source>
</evidence>
<evidence type="ECO:0000313" key="17">
    <source>
        <dbReference type="RefSeq" id="XP_002734800.1"/>
    </source>
</evidence>
<dbReference type="Pfam" id="PF00349">
    <property type="entry name" value="Hexokinase_1"/>
    <property type="match status" value="1"/>
</dbReference>
<evidence type="ECO:0000256" key="1">
    <source>
        <dbReference type="ARBA" id="ARBA00004888"/>
    </source>
</evidence>
<name>A0ABM0GQ10_SACKO</name>